<accession>A0A0K1Q291</accession>
<dbReference type="Pfam" id="PF01209">
    <property type="entry name" value="Ubie_methyltran"/>
    <property type="match status" value="1"/>
</dbReference>
<evidence type="ECO:0000313" key="10">
    <source>
        <dbReference type="EMBL" id="AKU99888.1"/>
    </source>
</evidence>
<evidence type="ECO:0000256" key="1">
    <source>
        <dbReference type="ARBA" id="ARBA00010021"/>
    </source>
</evidence>
<dbReference type="GO" id="GO:0043770">
    <property type="term" value="F:demethylmenaquinone methyltransferase activity"/>
    <property type="evidence" value="ECO:0007669"/>
    <property type="project" value="UniProtKB-UniRule"/>
</dbReference>
<dbReference type="InterPro" id="IPR049381">
    <property type="entry name" value="UbiD-like_C"/>
</dbReference>
<evidence type="ECO:0000256" key="6">
    <source>
        <dbReference type="HAMAP-Rule" id="MF_01813"/>
    </source>
</evidence>
<dbReference type="NCBIfam" id="TIGR03701">
    <property type="entry name" value="mena_SCO4490"/>
    <property type="match status" value="1"/>
</dbReference>
<reference evidence="10 11" key="1">
    <citation type="submission" date="2015-08" db="EMBL/GenBank/DDBJ databases">
        <authorList>
            <person name="Babu N.S."/>
            <person name="Beckwith C.J."/>
            <person name="Beseler K.G."/>
            <person name="Brison A."/>
            <person name="Carone J.V."/>
            <person name="Caskin T.P."/>
            <person name="Diamond M."/>
            <person name="Durham M.E."/>
            <person name="Foxe J.M."/>
            <person name="Go M."/>
            <person name="Henderson B.A."/>
            <person name="Jones I.B."/>
            <person name="McGettigan J.A."/>
            <person name="Micheletti S.J."/>
            <person name="Nasrallah M.E."/>
            <person name="Ortiz D."/>
            <person name="Piller C.R."/>
            <person name="Privatt S.R."/>
            <person name="Schneider S.L."/>
            <person name="Sharp S."/>
            <person name="Smith T.C."/>
            <person name="Stanton J.D."/>
            <person name="Ullery H.E."/>
            <person name="Wilson R.J."/>
            <person name="Serrano M.G."/>
            <person name="Buck G."/>
            <person name="Lee V."/>
            <person name="Wang Y."/>
            <person name="Carvalho R."/>
            <person name="Voegtly L."/>
            <person name="Shi R."/>
            <person name="Duckworth R."/>
            <person name="Johnson A."/>
            <person name="Loviza R."/>
            <person name="Walstead R."/>
            <person name="Shah Z."/>
            <person name="Kiflezghi M."/>
            <person name="Wade K."/>
            <person name="Ball S.L."/>
            <person name="Bradley K.W."/>
            <person name="Asai D.J."/>
            <person name="Bowman C.A."/>
            <person name="Russell D.A."/>
            <person name="Pope W.H."/>
            <person name="Jacobs-Sera D."/>
            <person name="Hendrix R.W."/>
            <person name="Hatfull G.F."/>
        </authorList>
    </citation>
    <scope>NUCLEOTIDE SEQUENCE [LARGE SCALE GENOMIC DNA]</scope>
    <source>
        <strain evidence="10 11">DSM 27648</strain>
    </source>
</reference>
<evidence type="ECO:0000259" key="7">
    <source>
        <dbReference type="Pfam" id="PF01977"/>
    </source>
</evidence>
<dbReference type="InterPro" id="IPR029063">
    <property type="entry name" value="SAM-dependent_MTases_sf"/>
</dbReference>
<dbReference type="SUPFAM" id="SSF53335">
    <property type="entry name" value="S-adenosyl-L-methionine-dependent methyltransferases"/>
    <property type="match status" value="1"/>
</dbReference>
<feature type="binding site" evidence="6">
    <location>
        <position position="568"/>
    </location>
    <ligand>
        <name>S-adenosyl-L-methionine</name>
        <dbReference type="ChEBI" id="CHEBI:59789"/>
    </ligand>
</feature>
<dbReference type="RefSeq" id="WP_146651268.1">
    <property type="nucleotide sequence ID" value="NZ_CP012333.1"/>
</dbReference>
<evidence type="ECO:0000259" key="8">
    <source>
        <dbReference type="Pfam" id="PF20695"/>
    </source>
</evidence>
<dbReference type="PATRIC" id="fig|1391654.3.peg.6646"/>
<dbReference type="PANTHER" id="PTHR30108:SF17">
    <property type="entry name" value="FERULIC ACID DECARBOXYLASE 1"/>
    <property type="match status" value="1"/>
</dbReference>
<feature type="domain" description="3-octaprenyl-4-hydroxybenzoate carboxy-lyase-like N-terminal" evidence="8">
    <location>
        <begin position="12"/>
        <end position="86"/>
    </location>
</feature>
<dbReference type="Proteomes" id="UP000064967">
    <property type="component" value="Chromosome"/>
</dbReference>
<evidence type="ECO:0000256" key="3">
    <source>
        <dbReference type="ARBA" id="ARBA00022603"/>
    </source>
</evidence>
<dbReference type="Pfam" id="PF01977">
    <property type="entry name" value="UbiD"/>
    <property type="match status" value="1"/>
</dbReference>
<dbReference type="STRING" id="1391654.AKJ09_06552"/>
<comment type="pathway">
    <text evidence="6">Quinol/quinone metabolism; menaquinone biosynthesis; menaquinol from 1,4-dihydroxy-2-naphthoate: step 2/2.</text>
</comment>
<dbReference type="EC" id="2.1.1.163" evidence="6"/>
<dbReference type="KEGG" id="llu:AKJ09_06552"/>
<dbReference type="PROSITE" id="PS51608">
    <property type="entry name" value="SAM_MT_UBIE"/>
    <property type="match status" value="1"/>
</dbReference>
<evidence type="ECO:0000256" key="2">
    <source>
        <dbReference type="ARBA" id="ARBA00022428"/>
    </source>
</evidence>
<dbReference type="HAMAP" id="MF_01813">
    <property type="entry name" value="MenG_UbiE_methyltr"/>
    <property type="match status" value="1"/>
</dbReference>
<dbReference type="Pfam" id="PF20695">
    <property type="entry name" value="UbiD_N"/>
    <property type="match status" value="1"/>
</dbReference>
<evidence type="ECO:0000259" key="9">
    <source>
        <dbReference type="Pfam" id="PF20696"/>
    </source>
</evidence>
<dbReference type="InterPro" id="IPR022390">
    <property type="entry name" value="HBDC"/>
</dbReference>
<feature type="domain" description="3-octaprenyl-4-hydroxybenzoate carboxy-lyase-like C-terminal" evidence="9">
    <location>
        <begin position="324"/>
        <end position="445"/>
    </location>
</feature>
<organism evidence="10 11">
    <name type="scientific">Labilithrix luteola</name>
    <dbReference type="NCBI Taxonomy" id="1391654"/>
    <lineage>
        <taxon>Bacteria</taxon>
        <taxon>Pseudomonadati</taxon>
        <taxon>Myxococcota</taxon>
        <taxon>Polyangia</taxon>
        <taxon>Polyangiales</taxon>
        <taxon>Labilitrichaceae</taxon>
        <taxon>Labilithrix</taxon>
    </lineage>
</organism>
<dbReference type="InterPro" id="IPR023576">
    <property type="entry name" value="UbiE/COQ5_MeTrFase_CS"/>
</dbReference>
<feature type="binding site" evidence="6">
    <location>
        <position position="588"/>
    </location>
    <ligand>
        <name>S-adenosyl-L-methionine</name>
        <dbReference type="ChEBI" id="CHEBI:59789"/>
    </ligand>
</feature>
<dbReference type="SUPFAM" id="SSF50475">
    <property type="entry name" value="FMN-binding split barrel"/>
    <property type="match status" value="1"/>
</dbReference>
<dbReference type="GO" id="GO:0008694">
    <property type="term" value="F:4-hydroxy-3-polyprenylbenzoate decarboxylase activity"/>
    <property type="evidence" value="ECO:0007669"/>
    <property type="project" value="TreeGrafter"/>
</dbReference>
<evidence type="ECO:0000256" key="4">
    <source>
        <dbReference type="ARBA" id="ARBA00022679"/>
    </source>
</evidence>
<dbReference type="Gene3D" id="1.20.5.570">
    <property type="entry name" value="Single helix bin"/>
    <property type="match status" value="1"/>
</dbReference>
<gene>
    <name evidence="6" type="primary">menG</name>
    <name evidence="10" type="ORF">AKJ09_06552</name>
</gene>
<dbReference type="NCBIfam" id="TIGR01934">
    <property type="entry name" value="MenG_MenH_UbiE"/>
    <property type="match status" value="1"/>
</dbReference>
<dbReference type="InterPro" id="IPR048304">
    <property type="entry name" value="UbiD_Rift_dom"/>
</dbReference>
<keyword evidence="2 6" id="KW-0474">Menaquinone biosynthesis</keyword>
<dbReference type="UniPathway" id="UPA00232"/>
<dbReference type="SUPFAM" id="SSF143968">
    <property type="entry name" value="UbiD C-terminal domain-like"/>
    <property type="match status" value="1"/>
</dbReference>
<dbReference type="InterPro" id="IPR004033">
    <property type="entry name" value="UbiE/COQ5_MeTrFase"/>
</dbReference>
<dbReference type="CDD" id="cd02440">
    <property type="entry name" value="AdoMet_MTases"/>
    <property type="match status" value="1"/>
</dbReference>
<proteinExistence type="inferred from homology"/>
<keyword evidence="3 6" id="KW-0489">Methyltransferase</keyword>
<dbReference type="OrthoDB" id="9809841at2"/>
<comment type="similarity">
    <text evidence="6">Belongs to the class I-like SAM-binding methyltransferase superfamily. MenG/UbiE family.</text>
</comment>
<comment type="function">
    <text evidence="6">Methyltransferase required for the conversion of demethylmenaquinol (DMKH2) to menaquinol (MKH2).</text>
</comment>
<dbReference type="EMBL" id="CP012333">
    <property type="protein sequence ID" value="AKU99888.1"/>
    <property type="molecule type" value="Genomic_DNA"/>
</dbReference>
<dbReference type="Gene3D" id="3.40.50.150">
    <property type="entry name" value="Vaccinia Virus protein VP39"/>
    <property type="match status" value="1"/>
</dbReference>
<name>A0A0K1Q291_9BACT</name>
<keyword evidence="4 6" id="KW-0808">Transferase</keyword>
<comment type="similarity">
    <text evidence="1">Belongs to the UbiD family.</text>
</comment>
<dbReference type="UniPathway" id="UPA00079">
    <property type="reaction ID" value="UER00169"/>
</dbReference>
<dbReference type="Pfam" id="PF20696">
    <property type="entry name" value="UbiD_C"/>
    <property type="match status" value="1"/>
</dbReference>
<dbReference type="PANTHER" id="PTHR30108">
    <property type="entry name" value="3-OCTAPRENYL-4-HYDROXYBENZOATE CARBOXY-LYASE-RELATED"/>
    <property type="match status" value="1"/>
</dbReference>
<dbReference type="NCBIfam" id="TIGR00148">
    <property type="entry name" value="UbiD family decarboxylase"/>
    <property type="match status" value="1"/>
</dbReference>
<comment type="caution">
    <text evidence="6">Lacks conserved residue(s) required for the propagation of feature annotation.</text>
</comment>
<dbReference type="InterPro" id="IPR002830">
    <property type="entry name" value="UbiD"/>
</dbReference>
<feature type="domain" description="3-octaprenyl-4-hydroxybenzoate carboxy-lyase-like Rift-related" evidence="7">
    <location>
        <begin position="119"/>
        <end position="318"/>
    </location>
</feature>
<dbReference type="PROSITE" id="PS01183">
    <property type="entry name" value="UBIE_1"/>
    <property type="match status" value="1"/>
</dbReference>
<keyword evidence="11" id="KW-1185">Reference proteome</keyword>
<sequence length="752" mass="82573">MAYDGLRAFVRVLEREGELVRIQREVDPHLELAEIADRTMKGGGPALLFENVKGSRFPLLINAYGSRRRMSLALGVADLEQHARAIEELVHTRAPKSARELADMATRLPALASAVPRKASSAPCQEVVLTGDDVDLDALPVMTTWPKDGGPFFTLPNVITKDPDTGIRNIGMYRMQRIDRRTTAMHWQIHKTGARHFRRAKELGKRLEVAVAFGGDPALTYAATAPLPDGIDEWMFAGFLRGQSVEYVRAKTVDLEVPAGADFVLEGYVDPSEIPFDEGPFGDHTGYYTPVEPFPRFHVTAITHRRDAVYPSTLVGPPPMEDAWLGKATERLFLPLLRMIFPEVVDMNLPIEGAFHNLVLVSIKKQYPFHASRIAHGMWGSGQMSFSKVICVVDDDVDVQNIPEIAWRLLANLDPKRDVSFVDGPVDQLDHGANQALWGGKMCIDGTRKWPEEGYKREWPDVCTQSDAVKAHVDGIWASLGIPLTAPGASGAMGKDRLVAELSARKDAPASHANANRAMFDRIAPTYDLLNRLMSLGIDKRWRNKAVARIASFLKHDGSAVLDLCAGTLDLSVLLEKALPDSRIVACDFSEQMLALGQSKITRTETVVGDALDLPFEDGTFGAVVCGFGMRNLSDLRKGVREVKRVLRPGGLFITLELFQPKLLRTRALHRAALDAALPVLGSVIAKDRDAYAYLSESMQGFVTKAEYEELLRSEGFGNVGASELTLGVASLVEGTSPLVRSSVNGVHEARA</sequence>
<protein>
    <recommendedName>
        <fullName evidence="6">Demethylmenaquinone methyltransferase</fullName>
        <ecNumber evidence="6">2.1.1.163</ecNumber>
    </recommendedName>
</protein>
<dbReference type="AlphaFoldDB" id="A0A0K1Q291"/>
<dbReference type="Gene3D" id="3.40.1670.10">
    <property type="entry name" value="UbiD C-terminal domain-like"/>
    <property type="match status" value="1"/>
</dbReference>
<dbReference type="InterPro" id="IPR049383">
    <property type="entry name" value="UbiD-like_N"/>
</dbReference>
<dbReference type="GO" id="GO:0005829">
    <property type="term" value="C:cytosol"/>
    <property type="evidence" value="ECO:0007669"/>
    <property type="project" value="TreeGrafter"/>
</dbReference>
<evidence type="ECO:0000313" key="11">
    <source>
        <dbReference type="Proteomes" id="UP000064967"/>
    </source>
</evidence>
<keyword evidence="5 6" id="KW-0949">S-adenosyl-L-methionine</keyword>
<evidence type="ECO:0000256" key="5">
    <source>
        <dbReference type="ARBA" id="ARBA00022691"/>
    </source>
</evidence>
<dbReference type="GO" id="GO:0009234">
    <property type="term" value="P:menaquinone biosynthetic process"/>
    <property type="evidence" value="ECO:0007669"/>
    <property type="project" value="UniProtKB-UniRule"/>
</dbReference>
<comment type="catalytic activity">
    <reaction evidence="6">
        <text>a 2-demethylmenaquinol + S-adenosyl-L-methionine = a menaquinol + S-adenosyl-L-homocysteine + H(+)</text>
        <dbReference type="Rhea" id="RHEA:42640"/>
        <dbReference type="Rhea" id="RHEA-COMP:9539"/>
        <dbReference type="Rhea" id="RHEA-COMP:9563"/>
        <dbReference type="ChEBI" id="CHEBI:15378"/>
        <dbReference type="ChEBI" id="CHEBI:18151"/>
        <dbReference type="ChEBI" id="CHEBI:55437"/>
        <dbReference type="ChEBI" id="CHEBI:57856"/>
        <dbReference type="ChEBI" id="CHEBI:59789"/>
        <dbReference type="EC" id="2.1.1.163"/>
    </reaction>
</comment>
<feature type="binding site" evidence="6">
    <location>
        <begin position="610"/>
        <end position="611"/>
    </location>
    <ligand>
        <name>S-adenosyl-L-methionine</name>
        <dbReference type="ChEBI" id="CHEBI:59789"/>
    </ligand>
</feature>
<dbReference type="GO" id="GO:0006744">
    <property type="term" value="P:ubiquinone biosynthetic process"/>
    <property type="evidence" value="ECO:0007669"/>
    <property type="project" value="UniProtKB-UniPathway"/>
</dbReference>
<dbReference type="GO" id="GO:0032259">
    <property type="term" value="P:methylation"/>
    <property type="evidence" value="ECO:0007669"/>
    <property type="project" value="UniProtKB-KW"/>
</dbReference>